<evidence type="ECO:0000313" key="11">
    <source>
        <dbReference type="Proteomes" id="UP000694888"/>
    </source>
</evidence>
<name>A0ABM0JC70_APLCA</name>
<feature type="coiled-coil region" evidence="7">
    <location>
        <begin position="780"/>
        <end position="811"/>
    </location>
</feature>
<evidence type="ECO:0000259" key="10">
    <source>
        <dbReference type="Pfam" id="PF12214"/>
    </source>
</evidence>
<evidence type="ECO:0000256" key="2">
    <source>
        <dbReference type="ARBA" id="ARBA00004186"/>
    </source>
</evidence>
<dbReference type="InterPro" id="IPR027329">
    <property type="entry name" value="TPX2_C"/>
</dbReference>
<dbReference type="RefSeq" id="XP_005090332.1">
    <property type="nucleotide sequence ID" value="XM_005090275.3"/>
</dbReference>
<evidence type="ECO:0000256" key="5">
    <source>
        <dbReference type="ARBA" id="ARBA00023212"/>
    </source>
</evidence>
<dbReference type="PANTHER" id="PTHR14326:SF44">
    <property type="entry name" value="TARGETING PROTEIN FOR XKLP2"/>
    <property type="match status" value="1"/>
</dbReference>
<feature type="domain" description="TPX2 central" evidence="10">
    <location>
        <begin position="477"/>
        <end position="603"/>
    </location>
</feature>
<dbReference type="PANTHER" id="PTHR14326">
    <property type="entry name" value="TARGETING PROTEIN FOR XKLP2"/>
    <property type="match status" value="1"/>
</dbReference>
<gene>
    <name evidence="12" type="primary">LOC101858229</name>
</gene>
<evidence type="ECO:0000256" key="6">
    <source>
        <dbReference type="ARBA" id="ARBA00023242"/>
    </source>
</evidence>
<feature type="domain" description="TPX2 C-terminal" evidence="9">
    <location>
        <begin position="769"/>
        <end position="843"/>
    </location>
</feature>
<comment type="subcellular location">
    <subcellularLocation>
        <location evidence="2">Cytoplasm</location>
        <location evidence="2">Cytoskeleton</location>
        <location evidence="2">Spindle</location>
    </subcellularLocation>
    <subcellularLocation>
        <location evidence="1">Nucleus</location>
    </subcellularLocation>
</comment>
<feature type="compositionally biased region" description="Basic residues" evidence="8">
    <location>
        <begin position="229"/>
        <end position="246"/>
    </location>
</feature>
<keyword evidence="11" id="KW-1185">Reference proteome</keyword>
<proteinExistence type="inferred from homology"/>
<dbReference type="Pfam" id="PF06886">
    <property type="entry name" value="TPX2"/>
    <property type="match status" value="1"/>
</dbReference>
<feature type="compositionally biased region" description="Polar residues" evidence="8">
    <location>
        <begin position="185"/>
        <end position="199"/>
    </location>
</feature>
<evidence type="ECO:0000256" key="3">
    <source>
        <dbReference type="ARBA" id="ARBA00005885"/>
    </source>
</evidence>
<evidence type="ECO:0000256" key="7">
    <source>
        <dbReference type="SAM" id="Coils"/>
    </source>
</evidence>
<dbReference type="GeneID" id="101858229"/>
<evidence type="ECO:0000313" key="12">
    <source>
        <dbReference type="RefSeq" id="XP_005090332.1"/>
    </source>
</evidence>
<keyword evidence="7" id="KW-0175">Coiled coil</keyword>
<organism evidence="11 12">
    <name type="scientific">Aplysia californica</name>
    <name type="common">California sea hare</name>
    <dbReference type="NCBI Taxonomy" id="6500"/>
    <lineage>
        <taxon>Eukaryota</taxon>
        <taxon>Metazoa</taxon>
        <taxon>Spiralia</taxon>
        <taxon>Lophotrochozoa</taxon>
        <taxon>Mollusca</taxon>
        <taxon>Gastropoda</taxon>
        <taxon>Heterobranchia</taxon>
        <taxon>Euthyneura</taxon>
        <taxon>Tectipleura</taxon>
        <taxon>Aplysiida</taxon>
        <taxon>Aplysioidea</taxon>
        <taxon>Aplysiidae</taxon>
        <taxon>Aplysia</taxon>
    </lineage>
</organism>
<dbReference type="InterPro" id="IPR027330">
    <property type="entry name" value="TPX2_central_dom"/>
</dbReference>
<feature type="region of interest" description="Disordered" evidence="8">
    <location>
        <begin position="391"/>
        <end position="504"/>
    </location>
</feature>
<reference evidence="12" key="1">
    <citation type="submission" date="2025-08" db="UniProtKB">
        <authorList>
            <consortium name="RefSeq"/>
        </authorList>
    </citation>
    <scope>IDENTIFICATION</scope>
</reference>
<keyword evidence="5" id="KW-0206">Cytoskeleton</keyword>
<feature type="compositionally biased region" description="Low complexity" evidence="8">
    <location>
        <begin position="164"/>
        <end position="184"/>
    </location>
</feature>
<evidence type="ECO:0000256" key="8">
    <source>
        <dbReference type="SAM" id="MobiDB-lite"/>
    </source>
</evidence>
<keyword evidence="6" id="KW-0539">Nucleus</keyword>
<feature type="compositionally biased region" description="Basic and acidic residues" evidence="8">
    <location>
        <begin position="124"/>
        <end position="140"/>
    </location>
</feature>
<protein>
    <submittedName>
        <fullName evidence="12">Targeting protein for Xklp2 isoform X1</fullName>
    </submittedName>
</protein>
<feature type="region of interest" description="Disordered" evidence="8">
    <location>
        <begin position="35"/>
        <end position="309"/>
    </location>
</feature>
<evidence type="ECO:0000256" key="4">
    <source>
        <dbReference type="ARBA" id="ARBA00022490"/>
    </source>
</evidence>
<dbReference type="Pfam" id="PF12214">
    <property type="entry name" value="TPX2_importin"/>
    <property type="match status" value="1"/>
</dbReference>
<evidence type="ECO:0000256" key="1">
    <source>
        <dbReference type="ARBA" id="ARBA00004123"/>
    </source>
</evidence>
<comment type="similarity">
    <text evidence="3">Belongs to the TPX2 family.</text>
</comment>
<keyword evidence="4" id="KW-0963">Cytoplasm</keyword>
<dbReference type="InterPro" id="IPR009675">
    <property type="entry name" value="TPX2_fam"/>
</dbReference>
<accession>A0ABM0JC70</accession>
<feature type="compositionally biased region" description="Basic and acidic residues" evidence="8">
    <location>
        <begin position="279"/>
        <end position="299"/>
    </location>
</feature>
<feature type="compositionally biased region" description="Basic and acidic residues" evidence="8">
    <location>
        <begin position="35"/>
        <end position="47"/>
    </location>
</feature>
<sequence>MDFEFDAPQFFDFDNPHVYEEAYNDTWFDNRMEDDIPCDADQKDGMARKAGNGIPAKPQRVRVPKSMGTAAPQSDSAVKMETSAARPAGDSSSQMKPRRVPVCDKPAPQKTERTPHPSPKKKQRLSEEEGKNLVEAKVEAEDQALVVEMSSPAANTRSRKRTSAESNSSPSASSHSEMEPASSPVQQPARSPVTRQQFKSPVAAKLSKSPTKGLRSPRKAVKSPYKAPRSPRKPPKSPYKAHKSPRKVLNSPYRTHRSGSSTLNLPKCASTGKLHRSNSKSEKRTFTAESRRPGMDMKTRSTLNLKGKTSEEIELERIATMQKELAKTRQQAQDSYKKAMKAGGYIPVRSTQCATLPQGFHFKTDGRLKNPQASGKDLKVKDFTKCLREALPQGQHLPSKPQVRGLTKPQPFKLSSAKSTNALHSNKYESDAEKLIAFQRRTPERFRTQPHGAKQRSRSVSKLTEGSRGVRSPSPGLTIAKTPNLTTRGRSRPVHTMSREEKERLEFEEHQKQQFKAHPVNHRILAKPVIGAPKAAPKPLTVTEEFNLHHKRAVSVEDLRSKTESGEKFEFHAKPVNPKILQGPVGVKPVEPLPPTVPQSPAFALKNRVRIPVEVPQVEETKANMKANPVPHPGIPFRPRLEHHHTVPEPFSVEERSKQMLTRRELKIQQVLEEERRAREFHAQGFPNDKPDTLPPKQERGITLMEPFQLSADHRGQRYKEEFFAKQVEEEERQAKEAAQFKARPNHVIHQEPFLPQRSKKPLTEVSDFALNTDIRASQREAFDQQIKAREAELEGLKRQREERIEREEMEAMAKMRQAAVHKASGIKKYKSVIVKPSEKPLTAAQSPCFSQRVRTRHNVSDL</sequence>
<evidence type="ECO:0000259" key="9">
    <source>
        <dbReference type="Pfam" id="PF06886"/>
    </source>
</evidence>
<dbReference type="Proteomes" id="UP000694888">
    <property type="component" value="Unplaced"/>
</dbReference>